<proteinExistence type="predicted"/>
<feature type="region of interest" description="Disordered" evidence="1">
    <location>
        <begin position="30"/>
        <end position="84"/>
    </location>
</feature>
<name>A0A0J7JWW2_LASNI</name>
<feature type="compositionally biased region" description="Polar residues" evidence="1">
    <location>
        <begin position="32"/>
        <end position="47"/>
    </location>
</feature>
<reference evidence="2 3" key="1">
    <citation type="submission" date="2015-04" db="EMBL/GenBank/DDBJ databases">
        <title>Lasius niger genome sequencing.</title>
        <authorList>
            <person name="Konorov E.A."/>
            <person name="Nikitin M.A."/>
            <person name="Kirill M.V."/>
            <person name="Chang P."/>
        </authorList>
    </citation>
    <scope>NUCLEOTIDE SEQUENCE [LARGE SCALE GENOMIC DNA]</scope>
    <source>
        <tissue evidence="2">Whole</tissue>
    </source>
</reference>
<feature type="region of interest" description="Disordered" evidence="1">
    <location>
        <begin position="121"/>
        <end position="151"/>
    </location>
</feature>
<dbReference type="Proteomes" id="UP000036403">
    <property type="component" value="Unassembled WGS sequence"/>
</dbReference>
<dbReference type="PaxDb" id="67767-A0A0J7JWW2"/>
<feature type="region of interest" description="Disordered" evidence="1">
    <location>
        <begin position="1"/>
        <end position="20"/>
    </location>
</feature>
<feature type="compositionally biased region" description="Low complexity" evidence="1">
    <location>
        <begin position="125"/>
        <end position="140"/>
    </location>
</feature>
<comment type="caution">
    <text evidence="2">The sequence shown here is derived from an EMBL/GenBank/DDBJ whole genome shotgun (WGS) entry which is preliminary data.</text>
</comment>
<feature type="non-terminal residue" evidence="2">
    <location>
        <position position="1"/>
    </location>
</feature>
<feature type="compositionally biased region" description="Polar residues" evidence="1">
    <location>
        <begin position="65"/>
        <end position="82"/>
    </location>
</feature>
<feature type="compositionally biased region" description="Low complexity" evidence="1">
    <location>
        <begin position="48"/>
        <end position="64"/>
    </location>
</feature>
<keyword evidence="3" id="KW-1185">Reference proteome</keyword>
<dbReference type="EMBL" id="LBMM01024533">
    <property type="protein sequence ID" value="KMQ82559.1"/>
    <property type="molecule type" value="Genomic_DNA"/>
</dbReference>
<accession>A0A0J7JWW2</accession>
<organism evidence="2 3">
    <name type="scientific">Lasius niger</name>
    <name type="common">Black garden ant</name>
    <dbReference type="NCBI Taxonomy" id="67767"/>
    <lineage>
        <taxon>Eukaryota</taxon>
        <taxon>Metazoa</taxon>
        <taxon>Ecdysozoa</taxon>
        <taxon>Arthropoda</taxon>
        <taxon>Hexapoda</taxon>
        <taxon>Insecta</taxon>
        <taxon>Pterygota</taxon>
        <taxon>Neoptera</taxon>
        <taxon>Endopterygota</taxon>
        <taxon>Hymenoptera</taxon>
        <taxon>Apocrita</taxon>
        <taxon>Aculeata</taxon>
        <taxon>Formicoidea</taxon>
        <taxon>Formicidae</taxon>
        <taxon>Formicinae</taxon>
        <taxon>Lasius</taxon>
        <taxon>Lasius</taxon>
    </lineage>
</organism>
<sequence length="344" mass="38544">DLDPDMKSVSSNMINNEDCKNQIIRINDKNTFECNTDSSEPNTDSSEPNTDSSESNTDSSEPNTDSSEPNTDSSESNTTGKVYNSRYKKLLDQMKRMQMNLMNSSTSLALYNTRDSSNSEQIQLSSCSHSSSTTSSTISSNDEQHEEDFRSQTSVRFTKLCNFTKPASTSSSDFSLDCDFKETRGLLSSENNSVASFNMDDPKQDQSVKIDSIVSNVDDSKQSNATAEMPRTSRMLQLVLKIAENATNDIELDSDDLSNQENVASDTSCDKKEYKSIDKLMVDRVRCKSMSNDINMHKKTFIPPVLNDCDIESDDSDWDCYVEPLIQLRHTEQTEISDNESGRI</sequence>
<dbReference type="AlphaFoldDB" id="A0A0J7JWW2"/>
<gene>
    <name evidence="2" type="ORF">RF55_22559</name>
</gene>
<evidence type="ECO:0000313" key="3">
    <source>
        <dbReference type="Proteomes" id="UP000036403"/>
    </source>
</evidence>
<protein>
    <submittedName>
        <fullName evidence="2">Tudor domain-containing protein 5</fullName>
    </submittedName>
</protein>
<evidence type="ECO:0000313" key="2">
    <source>
        <dbReference type="EMBL" id="KMQ82559.1"/>
    </source>
</evidence>
<evidence type="ECO:0000256" key="1">
    <source>
        <dbReference type="SAM" id="MobiDB-lite"/>
    </source>
</evidence>